<dbReference type="Gene3D" id="3.90.320.10">
    <property type="match status" value="1"/>
</dbReference>
<dbReference type="SUPFAM" id="SSF52980">
    <property type="entry name" value="Restriction endonuclease-like"/>
    <property type="match status" value="1"/>
</dbReference>
<dbReference type="PANTHER" id="PTHR47526">
    <property type="entry name" value="ATP-DEPENDENT DNA HELICASE"/>
    <property type="match status" value="1"/>
</dbReference>
<dbReference type="InterPro" id="IPR036361">
    <property type="entry name" value="SAP_dom_sf"/>
</dbReference>
<dbReference type="Pfam" id="PF09588">
    <property type="entry name" value="YqaJ"/>
    <property type="match status" value="1"/>
</dbReference>
<reference evidence="2" key="2">
    <citation type="journal article" date="2023" name="Science">
        <title>Genomic signatures of disease resistance in endangered staghorn corals.</title>
        <authorList>
            <person name="Vollmer S.V."/>
            <person name="Selwyn J.D."/>
            <person name="Despard B.A."/>
            <person name="Roesel C.L."/>
        </authorList>
    </citation>
    <scope>NUCLEOTIDE SEQUENCE</scope>
    <source>
        <strain evidence="2">K2</strain>
    </source>
</reference>
<dbReference type="InterPro" id="IPR011335">
    <property type="entry name" value="Restrct_endonuc-II-like"/>
</dbReference>
<dbReference type="EMBL" id="JARQWQ010000111">
    <property type="protein sequence ID" value="KAK2550402.1"/>
    <property type="molecule type" value="Genomic_DNA"/>
</dbReference>
<evidence type="ECO:0000313" key="2">
    <source>
        <dbReference type="EMBL" id="KAK2550402.1"/>
    </source>
</evidence>
<keyword evidence="3" id="KW-1185">Reference proteome</keyword>
<dbReference type="CDD" id="cd22343">
    <property type="entry name" value="PDDEXK_lambda_exonuclease-like"/>
    <property type="match status" value="1"/>
</dbReference>
<dbReference type="Proteomes" id="UP001249851">
    <property type="component" value="Unassembled WGS sequence"/>
</dbReference>
<dbReference type="Gene3D" id="1.10.720.30">
    <property type="entry name" value="SAP domain"/>
    <property type="match status" value="1"/>
</dbReference>
<evidence type="ECO:0000313" key="3">
    <source>
        <dbReference type="Proteomes" id="UP001249851"/>
    </source>
</evidence>
<feature type="domain" description="SAP" evidence="1">
    <location>
        <begin position="15"/>
        <end position="49"/>
    </location>
</feature>
<accession>A0AAD9PWC5</accession>
<dbReference type="InterPro" id="IPR019080">
    <property type="entry name" value="YqaJ_viral_recombinase"/>
</dbReference>
<dbReference type="InterPro" id="IPR011604">
    <property type="entry name" value="PDDEXK-like_dom_sf"/>
</dbReference>
<gene>
    <name evidence="2" type="ORF">P5673_028919</name>
</gene>
<dbReference type="PROSITE" id="PS50800">
    <property type="entry name" value="SAP"/>
    <property type="match status" value="1"/>
</dbReference>
<dbReference type="SUPFAM" id="SSF68906">
    <property type="entry name" value="SAP domain"/>
    <property type="match status" value="1"/>
</dbReference>
<reference evidence="2" key="1">
    <citation type="journal article" date="2023" name="G3 (Bethesda)">
        <title>Whole genome assembly and annotation of the endangered Caribbean coral Acropora cervicornis.</title>
        <authorList>
            <person name="Selwyn J.D."/>
            <person name="Vollmer S.V."/>
        </authorList>
    </citation>
    <scope>NUCLEOTIDE SEQUENCE</scope>
    <source>
        <strain evidence="2">K2</strain>
    </source>
</reference>
<protein>
    <recommendedName>
        <fullName evidence="1">SAP domain-containing protein</fullName>
    </recommendedName>
</protein>
<evidence type="ECO:0000259" key="1">
    <source>
        <dbReference type="PROSITE" id="PS50800"/>
    </source>
</evidence>
<dbReference type="InterPro" id="IPR003034">
    <property type="entry name" value="SAP_dom"/>
</dbReference>
<dbReference type="PANTHER" id="PTHR47526:SF3">
    <property type="entry name" value="PHD-TYPE DOMAIN-CONTAINING PROTEIN"/>
    <property type="match status" value="1"/>
</dbReference>
<dbReference type="Pfam" id="PF02037">
    <property type="entry name" value="SAP"/>
    <property type="match status" value="1"/>
</dbReference>
<name>A0AAD9PWC5_ACRCE</name>
<dbReference type="GO" id="GO:0006281">
    <property type="term" value="P:DNA repair"/>
    <property type="evidence" value="ECO:0007669"/>
    <property type="project" value="UniProtKB-ARBA"/>
</dbReference>
<sequence>MSSEEPEESLTYNEVNSWCSDALKLYCRQRGLKVSGRKQELVARVFAASEMGIPVLPTAEERIATTANEKARLLDLGNGSSLPDPPTLKDWLRESDAITSWPPIFLSDITVFLMEDHPGKDVALHERVLNEYKEGKAYRLYESGWLKEIYWHPISTASEFCFLKANCTHTMKIGDTPQTAWIAADKKCGKIVSAYCTCVAGMSTSCIHVTALLFRIEAANRNGRTNPACTSKECVWTVPADKTVVQPKQISDMVWTASKLNKEPTRPTVDRRRSLFEPAEKRVLTNTNEWRAKLYDGLKDAAPDSSFVMLQNAEHMQEIYRPLSVPSVSDVLTAEKIIDIEQATVGQAENPLWHAIRKGRITLRKSETNAVSAKKLVASLIGEHTPPKDLPALKYGREMEAIAKAFYLEIFKKNHKDVKYRECGLFIHEAKQFLGASPDLLVECSCCRKGILEVKCPFCIANDIPTDLNLDYLVKINDEVTLKRKHSYYAQIQGQLGVTKRQWCHFLVYTKKGYHLERIQLDMDYWLSLVDSLDWFYVNHLKPASK</sequence>
<dbReference type="AlphaFoldDB" id="A0AAD9PWC5"/>
<proteinExistence type="predicted"/>
<organism evidence="2 3">
    <name type="scientific">Acropora cervicornis</name>
    <name type="common">Staghorn coral</name>
    <dbReference type="NCBI Taxonomy" id="6130"/>
    <lineage>
        <taxon>Eukaryota</taxon>
        <taxon>Metazoa</taxon>
        <taxon>Cnidaria</taxon>
        <taxon>Anthozoa</taxon>
        <taxon>Hexacorallia</taxon>
        <taxon>Scleractinia</taxon>
        <taxon>Astrocoeniina</taxon>
        <taxon>Acroporidae</taxon>
        <taxon>Acropora</taxon>
    </lineage>
</organism>
<comment type="caution">
    <text evidence="2">The sequence shown here is derived from an EMBL/GenBank/DDBJ whole genome shotgun (WGS) entry which is preliminary data.</text>
</comment>